<dbReference type="PANTHER" id="PTHR46310">
    <property type="entry name" value="AMIDASE 1"/>
    <property type="match status" value="1"/>
</dbReference>
<dbReference type="PROSITE" id="PS00571">
    <property type="entry name" value="AMIDASES"/>
    <property type="match status" value="1"/>
</dbReference>
<evidence type="ECO:0000259" key="1">
    <source>
        <dbReference type="Pfam" id="PF01425"/>
    </source>
</evidence>
<dbReference type="EC" id="3.5.1.4" evidence="2"/>
<dbReference type="Gene3D" id="3.90.1300.10">
    <property type="entry name" value="Amidase signature (AS) domain"/>
    <property type="match status" value="1"/>
</dbReference>
<dbReference type="InterPro" id="IPR020556">
    <property type="entry name" value="Amidase_CS"/>
</dbReference>
<name>A0A4S4B243_9RHOO</name>
<evidence type="ECO:0000313" key="2">
    <source>
        <dbReference type="EMBL" id="THF66674.1"/>
    </source>
</evidence>
<gene>
    <name evidence="2" type="ORF">E6C76_07240</name>
</gene>
<dbReference type="AlphaFoldDB" id="A0A4S4B243"/>
<dbReference type="SUPFAM" id="SSF75304">
    <property type="entry name" value="Amidase signature (AS) enzymes"/>
    <property type="match status" value="1"/>
</dbReference>
<dbReference type="EMBL" id="SSOC01000002">
    <property type="protein sequence ID" value="THF66674.1"/>
    <property type="molecule type" value="Genomic_DNA"/>
</dbReference>
<dbReference type="GO" id="GO:0004040">
    <property type="term" value="F:amidase activity"/>
    <property type="evidence" value="ECO:0007669"/>
    <property type="project" value="UniProtKB-EC"/>
</dbReference>
<dbReference type="NCBIfam" id="NF006169">
    <property type="entry name" value="PRK08310.1"/>
    <property type="match status" value="1"/>
</dbReference>
<dbReference type="PANTHER" id="PTHR46310:SF7">
    <property type="entry name" value="AMIDASE 1"/>
    <property type="match status" value="1"/>
</dbReference>
<dbReference type="OrthoDB" id="8872210at2"/>
<reference evidence="2 3" key="1">
    <citation type="submission" date="2019-04" db="EMBL/GenBank/DDBJ databases">
        <title>Azoarcus nasutitermitis sp. nov. isolated from termite nest.</title>
        <authorList>
            <person name="Lin S.-Y."/>
            <person name="Hameed A."/>
            <person name="Hsu Y.-H."/>
            <person name="Young C.-C."/>
        </authorList>
    </citation>
    <scope>NUCLEOTIDE SEQUENCE [LARGE SCALE GENOMIC DNA]</scope>
    <source>
        <strain evidence="2 3">CC-YHH838</strain>
    </source>
</reference>
<dbReference type="Pfam" id="PF01425">
    <property type="entry name" value="Amidase"/>
    <property type="match status" value="1"/>
</dbReference>
<protein>
    <submittedName>
        <fullName evidence="2">Amidase</fullName>
        <ecNumber evidence="2">3.5.1.4</ecNumber>
    </submittedName>
</protein>
<sequence length="391" mass="40758">MPRDPAHAFVPYPGAELPHAAGGPLAGLSFAVKDLFDVAGYPTGGGNPHVLALSGIKTRSAPTVQRLLDAGARFLGKTYTDELAFSMNGINAHFGAPINGGDPARITGGSSSGSAAAVSNGLADFALGTDTGGSVRCPASHCGLFGLRPTHGRISLEDCLDLAPSFDTCGFFTRDAATFERVGEVLLGEDAAPLPAAPRLLSPTDGWGLLGAEVVDALRPALERVEALYGRPAPVDMAPQGFERNYWAFRYIQGREAWQTDGELIETHGLALGPGVRERFAFSKGVTDVQFEESRAIRAQVGAALAELLGRDGVLVLPTMPDIAPLKDADEGSLEDYRNKAIQLLCLSGLSGFPQLSMPLASRSGAPLGLSLLGPAGSDRSLIAMARRIAG</sequence>
<keyword evidence="3" id="KW-1185">Reference proteome</keyword>
<feature type="domain" description="Amidase" evidence="1">
    <location>
        <begin position="20"/>
        <end position="192"/>
    </location>
</feature>
<dbReference type="InterPro" id="IPR036928">
    <property type="entry name" value="AS_sf"/>
</dbReference>
<keyword evidence="2" id="KW-0378">Hydrolase</keyword>
<accession>A0A4S4B243</accession>
<proteinExistence type="predicted"/>
<dbReference type="InterPro" id="IPR023631">
    <property type="entry name" value="Amidase_dom"/>
</dbReference>
<comment type="caution">
    <text evidence="2">The sequence shown here is derived from an EMBL/GenBank/DDBJ whole genome shotgun (WGS) entry which is preliminary data.</text>
</comment>
<evidence type="ECO:0000313" key="3">
    <source>
        <dbReference type="Proteomes" id="UP000308430"/>
    </source>
</evidence>
<organism evidence="2 3">
    <name type="scientific">Pseudothauera nasutitermitis</name>
    <dbReference type="NCBI Taxonomy" id="2565930"/>
    <lineage>
        <taxon>Bacteria</taxon>
        <taxon>Pseudomonadati</taxon>
        <taxon>Pseudomonadota</taxon>
        <taxon>Betaproteobacteria</taxon>
        <taxon>Rhodocyclales</taxon>
        <taxon>Zoogloeaceae</taxon>
        <taxon>Pseudothauera</taxon>
    </lineage>
</organism>
<dbReference type="Proteomes" id="UP000308430">
    <property type="component" value="Unassembled WGS sequence"/>
</dbReference>